<dbReference type="InterPro" id="IPR000421">
    <property type="entry name" value="FA58C"/>
</dbReference>
<evidence type="ECO:0000256" key="11">
    <source>
        <dbReference type="SAM" id="MobiDB-lite"/>
    </source>
</evidence>
<evidence type="ECO:0000256" key="1">
    <source>
        <dbReference type="ARBA" id="ARBA00004613"/>
    </source>
</evidence>
<keyword evidence="15" id="KW-1185">Reference proteome</keyword>
<name>A0A8C9R7D7_SCLFO</name>
<keyword evidence="5 12" id="KW-0732">Signal</keyword>
<dbReference type="GO" id="GO:0038023">
    <property type="term" value="F:signaling receptor activity"/>
    <property type="evidence" value="ECO:0007669"/>
    <property type="project" value="TreeGrafter"/>
</dbReference>
<evidence type="ECO:0000256" key="12">
    <source>
        <dbReference type="SAM" id="SignalP"/>
    </source>
</evidence>
<dbReference type="KEGG" id="sfm:108925489"/>
<feature type="disulfide bond" evidence="10">
    <location>
        <begin position="1410"/>
        <end position="1558"/>
    </location>
</feature>
<reference evidence="14" key="3">
    <citation type="submission" date="2025-09" db="UniProtKB">
        <authorList>
            <consortium name="Ensembl"/>
        </authorList>
    </citation>
    <scope>IDENTIFICATION</scope>
</reference>
<dbReference type="GeneID" id="108925489"/>
<keyword evidence="4" id="KW-0479">Metal-binding</keyword>
<evidence type="ECO:0000256" key="10">
    <source>
        <dbReference type="PIRSR" id="PIRSR000354-1"/>
    </source>
</evidence>
<keyword evidence="8 10" id="KW-1015">Disulfide bond</keyword>
<evidence type="ECO:0000313" key="15">
    <source>
        <dbReference type="Proteomes" id="UP000694397"/>
    </source>
</evidence>
<dbReference type="InterPro" id="IPR011706">
    <property type="entry name" value="Cu-oxidase_C"/>
</dbReference>
<dbReference type="InterPro" id="IPR050633">
    <property type="entry name" value="Neuropilin_MCO_CoagFactor"/>
</dbReference>
<dbReference type="Pfam" id="PF00754">
    <property type="entry name" value="F5_F8_type_C"/>
    <property type="match status" value="2"/>
</dbReference>
<feature type="compositionally biased region" description="Low complexity" evidence="11">
    <location>
        <begin position="874"/>
        <end position="884"/>
    </location>
</feature>
<dbReference type="Proteomes" id="UP000694397">
    <property type="component" value="Chromosome 13"/>
</dbReference>
<feature type="disulfide bond" evidence="10">
    <location>
        <begin position="638"/>
        <end position="719"/>
    </location>
</feature>
<dbReference type="PROSITE" id="PS01285">
    <property type="entry name" value="FA58C_1"/>
    <property type="match status" value="2"/>
</dbReference>
<dbReference type="PANTHER" id="PTHR46806">
    <property type="entry name" value="F5/8 TYPE C DOMAIN-CONTAINING PROTEIN"/>
    <property type="match status" value="1"/>
</dbReference>
<evidence type="ECO:0000256" key="8">
    <source>
        <dbReference type="ARBA" id="ARBA00023157"/>
    </source>
</evidence>
<dbReference type="GO" id="GO:0016491">
    <property type="term" value="F:oxidoreductase activity"/>
    <property type="evidence" value="ECO:0007669"/>
    <property type="project" value="InterPro"/>
</dbReference>
<feature type="disulfide bond" evidence="10">
    <location>
        <begin position="265"/>
        <end position="346"/>
    </location>
</feature>
<dbReference type="GO" id="GO:0005507">
    <property type="term" value="F:copper ion binding"/>
    <property type="evidence" value="ECO:0007669"/>
    <property type="project" value="InterPro"/>
</dbReference>
<feature type="domain" description="F5/8 type C" evidence="13">
    <location>
        <begin position="1563"/>
        <end position="1717"/>
    </location>
</feature>
<dbReference type="PROSITE" id="PS50022">
    <property type="entry name" value="FA58C_3"/>
    <property type="match status" value="2"/>
</dbReference>
<dbReference type="OrthoDB" id="2121828at2759"/>
<keyword evidence="7" id="KW-0106">Calcium</keyword>
<feature type="domain" description="F5/8 type C" evidence="13">
    <location>
        <begin position="1410"/>
        <end position="1558"/>
    </location>
</feature>
<feature type="disulfide bond" evidence="10">
    <location>
        <begin position="173"/>
        <end position="199"/>
    </location>
</feature>
<reference evidence="14 15" key="1">
    <citation type="submission" date="2019-04" db="EMBL/GenBank/DDBJ databases">
        <authorList>
            <consortium name="Wellcome Sanger Institute Data Sharing"/>
        </authorList>
    </citation>
    <scope>NUCLEOTIDE SEQUENCE [LARGE SCALE GENOMIC DNA]</scope>
</reference>
<feature type="disulfide bond" evidence="10">
    <location>
        <begin position="1224"/>
        <end position="1250"/>
    </location>
</feature>
<dbReference type="InterPro" id="IPR008979">
    <property type="entry name" value="Galactose-bd-like_sf"/>
</dbReference>
<dbReference type="InterPro" id="IPR033138">
    <property type="entry name" value="Cu_oxidase_CS"/>
</dbReference>
<feature type="compositionally biased region" description="Basic and acidic residues" evidence="11">
    <location>
        <begin position="885"/>
        <end position="897"/>
    </location>
</feature>
<reference evidence="14" key="2">
    <citation type="submission" date="2025-08" db="UniProtKB">
        <authorList>
            <consortium name="Ensembl"/>
        </authorList>
    </citation>
    <scope>IDENTIFICATION</scope>
</reference>
<dbReference type="SUPFAM" id="SSF49503">
    <property type="entry name" value="Cupredoxins"/>
    <property type="match status" value="6"/>
</dbReference>
<evidence type="ECO:0000313" key="14">
    <source>
        <dbReference type="Ensembl" id="ENSSFOP00015006992.1"/>
    </source>
</evidence>
<gene>
    <name evidence="14" type="primary">f8</name>
</gene>
<dbReference type="FunFam" id="2.60.40.420:FF:000011">
    <property type="entry name" value="Coagulation factor VIII (Predicted)"/>
    <property type="match status" value="1"/>
</dbReference>
<protein>
    <submittedName>
        <fullName evidence="14">Coagulation factor VIII-like</fullName>
    </submittedName>
</protein>
<evidence type="ECO:0000256" key="5">
    <source>
        <dbReference type="ARBA" id="ARBA00022729"/>
    </source>
</evidence>
<dbReference type="FunFam" id="2.60.40.420:FF:000028">
    <property type="entry name" value="Ceruloplasmin"/>
    <property type="match status" value="1"/>
</dbReference>
<dbReference type="PIRSF" id="PIRSF000354">
    <property type="entry name" value="Factors_V_VIII"/>
    <property type="match status" value="1"/>
</dbReference>
<comment type="similarity">
    <text evidence="2">Belongs to the multicopper oxidase family.</text>
</comment>
<proteinExistence type="inferred from homology"/>
<keyword evidence="9" id="KW-0325">Glycoprotein</keyword>
<dbReference type="InterPro" id="IPR008972">
    <property type="entry name" value="Cupredoxin"/>
</dbReference>
<dbReference type="CDD" id="cd00057">
    <property type="entry name" value="FA58C"/>
    <property type="match status" value="2"/>
</dbReference>
<dbReference type="InterPro" id="IPR024715">
    <property type="entry name" value="Factor_5/8-like"/>
</dbReference>
<feature type="disulfide bond" evidence="10">
    <location>
        <begin position="536"/>
        <end position="562"/>
    </location>
</feature>
<dbReference type="SMART" id="SM00231">
    <property type="entry name" value="FA58C"/>
    <property type="match status" value="2"/>
</dbReference>
<keyword evidence="3" id="KW-0964">Secreted</keyword>
<evidence type="ECO:0000256" key="4">
    <source>
        <dbReference type="ARBA" id="ARBA00022723"/>
    </source>
</evidence>
<dbReference type="PANTHER" id="PTHR46806:SF7">
    <property type="entry name" value="COAGULATION FACTOR VIII"/>
    <property type="match status" value="1"/>
</dbReference>
<dbReference type="Pfam" id="PF07732">
    <property type="entry name" value="Cu-oxidase_3"/>
    <property type="match status" value="2"/>
</dbReference>
<dbReference type="RefSeq" id="XP_018592988.1">
    <property type="nucleotide sequence ID" value="XM_018737472.2"/>
</dbReference>
<dbReference type="PROSITE" id="PS01286">
    <property type="entry name" value="FA58C_2"/>
    <property type="match status" value="1"/>
</dbReference>
<accession>A0A8C9R7D7</accession>
<dbReference type="GO" id="GO:0005576">
    <property type="term" value="C:extracellular region"/>
    <property type="evidence" value="ECO:0007669"/>
    <property type="project" value="UniProtKB-SubCell"/>
</dbReference>
<dbReference type="PROSITE" id="PS00079">
    <property type="entry name" value="MULTICOPPER_OXIDASE1"/>
    <property type="match status" value="2"/>
</dbReference>
<dbReference type="CTD" id="2157"/>
<evidence type="ECO:0000256" key="7">
    <source>
        <dbReference type="ARBA" id="ARBA00022837"/>
    </source>
</evidence>
<dbReference type="GO" id="GO:0005886">
    <property type="term" value="C:plasma membrane"/>
    <property type="evidence" value="ECO:0007669"/>
    <property type="project" value="TreeGrafter"/>
</dbReference>
<dbReference type="Gene3D" id="2.60.40.420">
    <property type="entry name" value="Cupredoxins - blue copper proteins"/>
    <property type="match status" value="4"/>
</dbReference>
<evidence type="ECO:0000256" key="2">
    <source>
        <dbReference type="ARBA" id="ARBA00010609"/>
    </source>
</evidence>
<feature type="signal peptide" evidence="12">
    <location>
        <begin position="1"/>
        <end position="25"/>
    </location>
</feature>
<dbReference type="Pfam" id="PF07731">
    <property type="entry name" value="Cu-oxidase_2"/>
    <property type="match status" value="1"/>
</dbReference>
<evidence type="ECO:0000256" key="3">
    <source>
        <dbReference type="ARBA" id="ARBA00022525"/>
    </source>
</evidence>
<evidence type="ECO:0000256" key="9">
    <source>
        <dbReference type="ARBA" id="ARBA00023180"/>
    </source>
</evidence>
<sequence>MGTRRCGCGSVSLVLLGVALKVSLGAVREFHMAAVELGWDYLHTKNLELQPEPRQAPQSKDATQQYMKAVYWEYTDSTFSTPKPKAPWTGILGPTIRAEVNDKVVVHFKNFASQPYSVHPVGISYWKQSEGAGYDDATSSQEKEDDAVAPGGSYRYVWDIQPASGPTLTDPECLTYSYSSQVDIIRDLNSGLIGALLICKAGALGNDGHQKVPVYILLFAVFDEARSWYGESRMARENLQKSRVKKVFHTINGYVNSTLPGLKLCQKTSVFWHLIGMGSSSEIHSIRFQDHTLQVHNHRKVLVEVTPMSFATAEMKPVAPGKFLISCQIHSHQIAGMNAHFTVDNCPEPAEMRDKKNAIHTDDYEYDITLEGLVSTMVMNSGPNVRSSVKLKPKVWEHYIAAEEVVWDYAPELSGSESTSDYVVRGPQRIGKVYKKAAYVEYTDKTFRVRKTTEKSLMGPVLRGEVEDKLKIVFKNLASVPFNIYPTGLASISFLGNPASLKGKDLKNNGVIPNETAVYMWTITAEDGPTKADPRCLTRLYQSTVNPERDLASGLVGHLIVCYRKTLDKRGNVLMSDRERHLTFAVFDENKSWYIEENIQKYTKDPSKVDPNDPSFYKSNVMYNVNGLMYNNLNFMTCLGDVTLWHVLNVGTQSNFLSVYFMGNTFERDKMYETVLTLFPMSGETVSMEMETAGEWEITAFDSKIKKRGMSARYTVQHCERNALVDEEDYYDYLENNIVRSSGSRRNRTLAVKLCKRPKKNNVVNSVGNATVVGPEKPVCVVKYITLTKDDKEEDFSDNDIPEEVLLELEKENVPVTPRKNITRGSFLAGLLRPVVNSTSLSESGNVLGKQCGSTCQQRRKKRALAIPVQESVTTTPHSPTTHSKQSEDMEKQKDYVSSRVPDAVLPGPTREESGQQNQNNGGHVTEGDALDRNLKEQLDRPDSFLAMATSYHRIGHAVTPQSILEAKAHDRPKVNRLQRQTSHSQQENPTLKYNFLPEKEDSIQTNNVRRSLRHVIFNKKDLSKASLDLQELDLEARGLNVSNSTLNKLPQEYDYYTDEENETSTTSDLIDNLDLRSTEGKYRSYYIAAEEIMWDYGLTKPQQLFKPKEMRKGMRKYLPKYKKVVFRAYLDQDFKYPASRGELEEHLGIMGPVIKAEINDFLTVTFKNLASRPFSFHLHGVFDRSQGQEFGETLGEAVQPQEVRVYNWKITKRQGPSPRDFNCKAWTYYSTLNMEKDINSGLIGPLIVCKPGTLNNLDLDIQEFYLLFNVFDETKSWYFDENIKEFCTPPCQFNKDDPWLEIGNKFAAINGYVAETLPGLLVPQHHLVHWHLLNMGGDGEFHAVHFHGLPFTVRSDQEHRMGVYRLYPGVFGTVEMRPAMVGTWMVECSIGDHQLSGMRAKLLVYSPTCSEQLGMRTGRITDSQITDSDHYGDWEARLARLELSGSINAWSGLNNISWIQVDLQRPMLVHEIRTQGASHRFSESFVLRFTLSYSLDNLVWKTYKGNSTISEKMFSGNTDGSRIKSNFISPPMLGRYIRVNPIAYRIRPTLRMELYGCDLNSCSMPMGMEKMVIPNHSISASSFFQKLFLSWSPSLARLNFEGSANAWRPKTNNPYEWIQVDFKEVKRITGVITQGARSFLTHMMVTEFTVSFSNNGHVWSSLQDESAKREKVFHGNNKYDEEVLNIFEPPLFTRYIRIHPKGWYNDIALRLEFLGCDTQQ</sequence>
<keyword evidence="6" id="KW-0677">Repeat</keyword>
<dbReference type="Ensembl" id="ENSSFOT00015007101.2">
    <property type="protein sequence ID" value="ENSSFOP00015006992.1"/>
    <property type="gene ID" value="ENSSFOG00015004619.2"/>
</dbReference>
<dbReference type="Gene3D" id="2.60.120.260">
    <property type="entry name" value="Galactose-binding domain-like"/>
    <property type="match status" value="2"/>
</dbReference>
<feature type="disulfide bond" evidence="10">
    <location>
        <begin position="1288"/>
        <end position="1292"/>
    </location>
</feature>
<dbReference type="FunFam" id="2.60.120.260:FF:000002">
    <property type="entry name" value="Coagulation factor VIII"/>
    <property type="match status" value="2"/>
</dbReference>
<organism evidence="14 15">
    <name type="scientific">Scleropages formosus</name>
    <name type="common">Asian bonytongue</name>
    <name type="synonym">Osteoglossum formosum</name>
    <dbReference type="NCBI Taxonomy" id="113540"/>
    <lineage>
        <taxon>Eukaryota</taxon>
        <taxon>Metazoa</taxon>
        <taxon>Chordata</taxon>
        <taxon>Craniata</taxon>
        <taxon>Vertebrata</taxon>
        <taxon>Euteleostomi</taxon>
        <taxon>Actinopterygii</taxon>
        <taxon>Neopterygii</taxon>
        <taxon>Teleostei</taxon>
        <taxon>Osteoglossocephala</taxon>
        <taxon>Osteoglossomorpha</taxon>
        <taxon>Osteoglossiformes</taxon>
        <taxon>Osteoglossidae</taxon>
        <taxon>Scleropages</taxon>
    </lineage>
</organism>
<evidence type="ECO:0000256" key="6">
    <source>
        <dbReference type="ARBA" id="ARBA00022737"/>
    </source>
</evidence>
<dbReference type="SUPFAM" id="SSF49785">
    <property type="entry name" value="Galactose-binding domain-like"/>
    <property type="match status" value="2"/>
</dbReference>
<dbReference type="GeneTree" id="ENSGT00940000157994"/>
<dbReference type="InterPro" id="IPR011707">
    <property type="entry name" value="Cu-oxidase-like_N"/>
</dbReference>
<comment type="subcellular location">
    <subcellularLocation>
        <location evidence="1">Secreted</location>
    </subcellularLocation>
</comment>
<evidence type="ECO:0000259" key="13">
    <source>
        <dbReference type="PROSITE" id="PS50022"/>
    </source>
</evidence>
<feature type="region of interest" description="Disordered" evidence="11">
    <location>
        <begin position="859"/>
        <end position="929"/>
    </location>
</feature>
<feature type="chain" id="PRO_5034753894" evidence="12">
    <location>
        <begin position="26"/>
        <end position="1721"/>
    </location>
</feature>